<feature type="signal peptide" evidence="6">
    <location>
        <begin position="1"/>
        <end position="20"/>
    </location>
</feature>
<protein>
    <recommendedName>
        <fullName evidence="9">Lysosomal Pro-X carboxypeptidase</fullName>
    </recommendedName>
</protein>
<dbReference type="InterPro" id="IPR008758">
    <property type="entry name" value="Peptidase_S28"/>
</dbReference>
<evidence type="ECO:0000256" key="2">
    <source>
        <dbReference type="ARBA" id="ARBA00022670"/>
    </source>
</evidence>
<evidence type="ECO:0000313" key="7">
    <source>
        <dbReference type="EMBL" id="CAD6229697.1"/>
    </source>
</evidence>
<dbReference type="PANTHER" id="PTHR11010:SF38">
    <property type="entry name" value="LYSOSOMAL PRO-X CARBOXYPEPTIDASE"/>
    <property type="match status" value="1"/>
</dbReference>
<keyword evidence="4" id="KW-0378">Hydrolase</keyword>
<dbReference type="AlphaFoldDB" id="A0A811NW15"/>
<evidence type="ECO:0000313" key="8">
    <source>
        <dbReference type="Proteomes" id="UP000604825"/>
    </source>
</evidence>
<dbReference type="InterPro" id="IPR029058">
    <property type="entry name" value="AB_hydrolase_fold"/>
</dbReference>
<dbReference type="GO" id="GO:0006508">
    <property type="term" value="P:proteolysis"/>
    <property type="evidence" value="ECO:0007669"/>
    <property type="project" value="UniProtKB-KW"/>
</dbReference>
<keyword evidence="3 6" id="KW-0732">Signal</keyword>
<organism evidence="7 8">
    <name type="scientific">Miscanthus lutarioriparius</name>
    <dbReference type="NCBI Taxonomy" id="422564"/>
    <lineage>
        <taxon>Eukaryota</taxon>
        <taxon>Viridiplantae</taxon>
        <taxon>Streptophyta</taxon>
        <taxon>Embryophyta</taxon>
        <taxon>Tracheophyta</taxon>
        <taxon>Spermatophyta</taxon>
        <taxon>Magnoliopsida</taxon>
        <taxon>Liliopsida</taxon>
        <taxon>Poales</taxon>
        <taxon>Poaceae</taxon>
        <taxon>PACMAD clade</taxon>
        <taxon>Panicoideae</taxon>
        <taxon>Andropogonodae</taxon>
        <taxon>Andropogoneae</taxon>
        <taxon>Saccharinae</taxon>
        <taxon>Miscanthus</taxon>
    </lineage>
</organism>
<comment type="similarity">
    <text evidence="1">Belongs to the peptidase S28 family.</text>
</comment>
<evidence type="ECO:0000256" key="6">
    <source>
        <dbReference type="SAM" id="SignalP"/>
    </source>
</evidence>
<reference evidence="7" key="1">
    <citation type="submission" date="2020-10" db="EMBL/GenBank/DDBJ databases">
        <authorList>
            <person name="Han B."/>
            <person name="Lu T."/>
            <person name="Zhao Q."/>
            <person name="Huang X."/>
            <person name="Zhao Y."/>
        </authorList>
    </citation>
    <scope>NUCLEOTIDE SEQUENCE</scope>
</reference>
<accession>A0A811NW15</accession>
<sequence>MMHPLRRFLLLLVGLLPAAAWSLALPRFPGPQPRSRPGVNGVADYEYETRYFRQRLDHFSFPGVGDEDEAAAFFQQRYLHRYYGESMPFGSKAEAYNDSKSLAYLTAEQALADFAVLLTDLKRNLSAEGSPVVLFGGSYGGMLAAWMRLKYPHIAIGALASSAPILQFEDIVPSTIFYDLDLKTSGDLSDWLSSAYSYLAMVDYPIPSEFLMPLPANPIKEVCRNIDSQPEGTSTLERIYAGVNVYYNYTGTVGCFDLNDDPHGMGGWDWQACTEMVMPMSYSEGRSMYPPYKFDYASYAEDCIKSYGVRPRPRWITTEFGGHNITKVLERFGSNIIFFNGLLDPWSGGGVLKNISESVIAIVAPLGAHHIDLRPATPDDPDWLVALRESELKIISGWLSDYYGAGGALFQPVAAKGSSSS</sequence>
<evidence type="ECO:0008006" key="9">
    <source>
        <dbReference type="Google" id="ProtNLM"/>
    </source>
</evidence>
<dbReference type="PANTHER" id="PTHR11010">
    <property type="entry name" value="PROTEASE S28 PRO-X CARBOXYPEPTIDASE-RELATED"/>
    <property type="match status" value="1"/>
</dbReference>
<feature type="chain" id="PRO_5032827046" description="Lysosomal Pro-X carboxypeptidase" evidence="6">
    <location>
        <begin position="21"/>
        <end position="421"/>
    </location>
</feature>
<dbReference type="Gene3D" id="3.40.50.1820">
    <property type="entry name" value="alpha/beta hydrolase"/>
    <property type="match status" value="2"/>
</dbReference>
<dbReference type="SUPFAM" id="SSF53474">
    <property type="entry name" value="alpha/beta-Hydrolases"/>
    <property type="match status" value="1"/>
</dbReference>
<dbReference type="GO" id="GO:0008239">
    <property type="term" value="F:dipeptidyl-peptidase activity"/>
    <property type="evidence" value="ECO:0007669"/>
    <property type="project" value="TreeGrafter"/>
</dbReference>
<dbReference type="Pfam" id="PF05577">
    <property type="entry name" value="Peptidase_S28"/>
    <property type="match status" value="2"/>
</dbReference>
<evidence type="ECO:0000256" key="5">
    <source>
        <dbReference type="ARBA" id="ARBA00023180"/>
    </source>
</evidence>
<evidence type="ECO:0000256" key="1">
    <source>
        <dbReference type="ARBA" id="ARBA00011079"/>
    </source>
</evidence>
<dbReference type="OrthoDB" id="2130629at2759"/>
<keyword evidence="8" id="KW-1185">Reference proteome</keyword>
<keyword evidence="5" id="KW-0325">Glycoprotein</keyword>
<dbReference type="EMBL" id="CAJGYO010000005">
    <property type="protein sequence ID" value="CAD6229697.1"/>
    <property type="molecule type" value="Genomic_DNA"/>
</dbReference>
<keyword evidence="2" id="KW-0645">Protease</keyword>
<dbReference type="Proteomes" id="UP000604825">
    <property type="component" value="Unassembled WGS sequence"/>
</dbReference>
<evidence type="ECO:0000256" key="4">
    <source>
        <dbReference type="ARBA" id="ARBA00022801"/>
    </source>
</evidence>
<dbReference type="GO" id="GO:0070008">
    <property type="term" value="F:serine-type exopeptidase activity"/>
    <property type="evidence" value="ECO:0007669"/>
    <property type="project" value="InterPro"/>
</dbReference>
<name>A0A811NW15_9POAL</name>
<comment type="caution">
    <text evidence="7">The sequence shown here is derived from an EMBL/GenBank/DDBJ whole genome shotgun (WGS) entry which is preliminary data.</text>
</comment>
<proteinExistence type="inferred from homology"/>
<evidence type="ECO:0000256" key="3">
    <source>
        <dbReference type="ARBA" id="ARBA00022729"/>
    </source>
</evidence>
<gene>
    <name evidence="7" type="ORF">NCGR_LOCUS20201</name>
</gene>